<dbReference type="Proteomes" id="UP000006056">
    <property type="component" value="Chromosome"/>
</dbReference>
<keyword evidence="1" id="KW-1133">Transmembrane helix</keyword>
<keyword evidence="3" id="KW-1185">Reference proteome</keyword>
<evidence type="ECO:0000256" key="1">
    <source>
        <dbReference type="SAM" id="Phobius"/>
    </source>
</evidence>
<organism evidence="2 3">
    <name type="scientific">Terriglobus roseus (strain DSM 18391 / NRRL B-41598 / KBS 63)</name>
    <dbReference type="NCBI Taxonomy" id="926566"/>
    <lineage>
        <taxon>Bacteria</taxon>
        <taxon>Pseudomonadati</taxon>
        <taxon>Acidobacteriota</taxon>
        <taxon>Terriglobia</taxon>
        <taxon>Terriglobales</taxon>
        <taxon>Acidobacteriaceae</taxon>
        <taxon>Terriglobus</taxon>
    </lineage>
</organism>
<name>I3ZJQ3_TERRK</name>
<proteinExistence type="predicted"/>
<accession>I3ZJQ3</accession>
<gene>
    <name evidence="2" type="ordered locus">Terro_3253</name>
</gene>
<feature type="transmembrane region" description="Helical" evidence="1">
    <location>
        <begin position="12"/>
        <end position="29"/>
    </location>
</feature>
<reference evidence="2 3" key="1">
    <citation type="submission" date="2012-06" db="EMBL/GenBank/DDBJ databases">
        <title>Complete genome of Terriglobus roseus DSM 18391.</title>
        <authorList>
            <consortium name="US DOE Joint Genome Institute (JGI-PGF)"/>
            <person name="Lucas S."/>
            <person name="Copeland A."/>
            <person name="Lapidus A."/>
            <person name="Glavina del Rio T."/>
            <person name="Dalin E."/>
            <person name="Tice H."/>
            <person name="Bruce D."/>
            <person name="Goodwin L."/>
            <person name="Pitluck S."/>
            <person name="Peters L."/>
            <person name="Mikhailova N."/>
            <person name="Munk A.C.C."/>
            <person name="Kyrpides N."/>
            <person name="Mavromatis K."/>
            <person name="Ivanova N."/>
            <person name="Brettin T."/>
            <person name="Detter J.C."/>
            <person name="Han C."/>
            <person name="Larimer F."/>
            <person name="Land M."/>
            <person name="Hauser L."/>
            <person name="Markowitz V."/>
            <person name="Cheng J.-F."/>
            <person name="Hugenholtz P."/>
            <person name="Woyke T."/>
            <person name="Wu D."/>
            <person name="Brambilla E."/>
            <person name="Klenk H.-P."/>
            <person name="Eisen J.A."/>
        </authorList>
    </citation>
    <scope>NUCLEOTIDE SEQUENCE [LARGE SCALE GENOMIC DNA]</scope>
    <source>
        <strain evidence="3">DSM 18391 / NRRL B-41598 / KBS 63</strain>
    </source>
</reference>
<dbReference type="HOGENOM" id="CLU_3405920_0_0_0"/>
<dbReference type="KEGG" id="trs:Terro_3253"/>
<evidence type="ECO:0000313" key="3">
    <source>
        <dbReference type="Proteomes" id="UP000006056"/>
    </source>
</evidence>
<dbReference type="EMBL" id="CP003379">
    <property type="protein sequence ID" value="AFL89471.1"/>
    <property type="molecule type" value="Genomic_DNA"/>
</dbReference>
<sequence length="30" mass="3438">MEAVPQSREWTYRASALCCGMLFLLGMLIF</sequence>
<protein>
    <submittedName>
        <fullName evidence="2">Uncharacterized protein</fullName>
    </submittedName>
</protein>
<keyword evidence="1" id="KW-0812">Transmembrane</keyword>
<keyword evidence="1" id="KW-0472">Membrane</keyword>
<evidence type="ECO:0000313" key="2">
    <source>
        <dbReference type="EMBL" id="AFL89471.1"/>
    </source>
</evidence>
<dbReference type="AlphaFoldDB" id="I3ZJQ3"/>